<dbReference type="Pfam" id="PF25917">
    <property type="entry name" value="BSH_RND"/>
    <property type="match status" value="1"/>
</dbReference>
<feature type="chain" id="PRO_5035223870" evidence="2">
    <location>
        <begin position="22"/>
        <end position="374"/>
    </location>
</feature>
<keyword evidence="2" id="KW-0732">Signal</keyword>
<dbReference type="NCBIfam" id="TIGR01730">
    <property type="entry name" value="RND_mfp"/>
    <property type="match status" value="1"/>
</dbReference>
<feature type="domain" description="CusB-like beta-barrel" evidence="4">
    <location>
        <begin position="227"/>
        <end position="296"/>
    </location>
</feature>
<dbReference type="Proteomes" id="UP000603434">
    <property type="component" value="Unassembled WGS sequence"/>
</dbReference>
<evidence type="ECO:0000256" key="2">
    <source>
        <dbReference type="SAM" id="SignalP"/>
    </source>
</evidence>
<dbReference type="Pfam" id="PF25954">
    <property type="entry name" value="Beta-barrel_RND_2"/>
    <property type="match status" value="1"/>
</dbReference>
<dbReference type="InterPro" id="IPR006143">
    <property type="entry name" value="RND_pump_MFP"/>
</dbReference>
<comment type="caution">
    <text evidence="5">The sequence shown here is derived from an EMBL/GenBank/DDBJ whole genome shotgun (WGS) entry which is preliminary data.</text>
</comment>
<dbReference type="GO" id="GO:1990281">
    <property type="term" value="C:efflux pump complex"/>
    <property type="evidence" value="ECO:0007669"/>
    <property type="project" value="TreeGrafter"/>
</dbReference>
<organism evidence="5 6">
    <name type="scientific">Candidatus Desulfatibia profunda</name>
    <dbReference type="NCBI Taxonomy" id="2841695"/>
    <lineage>
        <taxon>Bacteria</taxon>
        <taxon>Pseudomonadati</taxon>
        <taxon>Thermodesulfobacteriota</taxon>
        <taxon>Desulfobacteria</taxon>
        <taxon>Desulfobacterales</taxon>
        <taxon>Desulfobacterales incertae sedis</taxon>
        <taxon>Candidatus Desulfatibia</taxon>
    </lineage>
</organism>
<dbReference type="Gene3D" id="2.40.30.170">
    <property type="match status" value="1"/>
</dbReference>
<proteinExistence type="inferred from homology"/>
<evidence type="ECO:0000259" key="4">
    <source>
        <dbReference type="Pfam" id="PF25954"/>
    </source>
</evidence>
<dbReference type="Gene3D" id="2.40.420.20">
    <property type="match status" value="1"/>
</dbReference>
<dbReference type="AlphaFoldDB" id="A0A8J6NTI3"/>
<dbReference type="Gene3D" id="2.40.50.100">
    <property type="match status" value="1"/>
</dbReference>
<evidence type="ECO:0000259" key="3">
    <source>
        <dbReference type="Pfam" id="PF25917"/>
    </source>
</evidence>
<dbReference type="GO" id="GO:0015562">
    <property type="term" value="F:efflux transmembrane transporter activity"/>
    <property type="evidence" value="ECO:0007669"/>
    <property type="project" value="TreeGrafter"/>
</dbReference>
<dbReference type="PANTHER" id="PTHR30469">
    <property type="entry name" value="MULTIDRUG RESISTANCE PROTEIN MDTA"/>
    <property type="match status" value="1"/>
</dbReference>
<name>A0A8J6NTI3_9BACT</name>
<dbReference type="SUPFAM" id="SSF111369">
    <property type="entry name" value="HlyD-like secretion proteins"/>
    <property type="match status" value="1"/>
</dbReference>
<dbReference type="PANTHER" id="PTHR30469:SF15">
    <property type="entry name" value="HLYD FAMILY OF SECRETION PROTEINS"/>
    <property type="match status" value="1"/>
</dbReference>
<feature type="signal peptide" evidence="2">
    <location>
        <begin position="1"/>
        <end position="21"/>
    </location>
</feature>
<feature type="domain" description="Multidrug resistance protein MdtA-like barrel-sandwich hybrid" evidence="3">
    <location>
        <begin position="67"/>
        <end position="214"/>
    </location>
</feature>
<dbReference type="Gene3D" id="1.10.287.470">
    <property type="entry name" value="Helix hairpin bin"/>
    <property type="match status" value="1"/>
</dbReference>
<evidence type="ECO:0000256" key="1">
    <source>
        <dbReference type="ARBA" id="ARBA00009477"/>
    </source>
</evidence>
<dbReference type="EMBL" id="JACNJH010000182">
    <property type="protein sequence ID" value="MBC8362335.1"/>
    <property type="molecule type" value="Genomic_DNA"/>
</dbReference>
<sequence length="374" mass="39702">MFQRRLLGGLLLCMLCLPWGCGEKIEPGTTAQKSQEAVKVSVAVAAVTQRPLFYEAMGTVKARTASTLSSKLLGTVKKVFVREGDRVNQGDLLVVLDGRQVTAQLRQAQEALAQAGRTEAAARAGADLAQATYQRYLLLAKQESVSRQEFDEIEARQRQAEAMASAAGHGVQQAEAAVAAAQVSLQDASVRAPYDGIVTAKMVEPGDLAAAGTPLVSLEKTGAFRVELVIPETHVHFVSLDRKVMIRVPSLSIPSLEGTVTTIAPAADQHSRSFLVKVDLPADPAVRSGMFARVTIPMAPEGLLLIPAAALIVQGQLTGIFVVDADQIARFRLIRTGRTFGDSVEVISGLSAGIRYVASPVPRLVDGARVEVGS</sequence>
<accession>A0A8J6NTI3</accession>
<dbReference type="InterPro" id="IPR058792">
    <property type="entry name" value="Beta-barrel_RND_2"/>
</dbReference>
<reference evidence="5 6" key="1">
    <citation type="submission" date="2020-08" db="EMBL/GenBank/DDBJ databases">
        <title>Bridging the membrane lipid divide: bacteria of the FCB group superphylum have the potential to synthesize archaeal ether lipids.</title>
        <authorList>
            <person name="Villanueva L."/>
            <person name="Von Meijenfeldt F.A.B."/>
            <person name="Westbye A.B."/>
            <person name="Yadav S."/>
            <person name="Hopmans E.C."/>
            <person name="Dutilh B.E."/>
            <person name="Sinninghe Damste J.S."/>
        </authorList>
    </citation>
    <scope>NUCLEOTIDE SEQUENCE [LARGE SCALE GENOMIC DNA]</scope>
    <source>
        <strain evidence="5">NIOZ-UU30</strain>
    </source>
</reference>
<evidence type="ECO:0000313" key="6">
    <source>
        <dbReference type="Proteomes" id="UP000603434"/>
    </source>
</evidence>
<protein>
    <submittedName>
        <fullName evidence="5">Efflux RND transporter periplasmic adaptor subunit</fullName>
    </submittedName>
</protein>
<evidence type="ECO:0000313" key="5">
    <source>
        <dbReference type="EMBL" id="MBC8362335.1"/>
    </source>
</evidence>
<comment type="similarity">
    <text evidence="1">Belongs to the membrane fusion protein (MFP) (TC 8.A.1) family.</text>
</comment>
<dbReference type="InterPro" id="IPR058625">
    <property type="entry name" value="MdtA-like_BSH"/>
</dbReference>
<gene>
    <name evidence="5" type="ORF">H8E23_13165</name>
</gene>